<dbReference type="InterPro" id="IPR000795">
    <property type="entry name" value="T_Tr_GTP-bd_dom"/>
</dbReference>
<dbReference type="PANTHER" id="PTHR43261">
    <property type="entry name" value="TRANSLATION ELONGATION FACTOR G-RELATED"/>
    <property type="match status" value="1"/>
</dbReference>
<sequence>MTPAPATLNIGILAHIDAGKTSLTERLLFDTGAIDRLGSVDAGDTRTDSGEIERERGITVRSAVTAFRVGERQINLIDTPGHSDFIAEVERVLGVLDAAVLMISAVEGVQAQTRVLMRTLTRLRLPTVLFANKTDRTGARDTALLAEIRRKLTPHVLAVNEVRATGTRGAHCLPRPPASPEHLAETAEVLADHDDGLLADLVDGRVPPPAVVRAALAAQTARGLTHPLVFGSALTGQGVDTLIDTLAGLLPVPEAPRDEVVRGRVFAVERGPAGERIALLRLRSGSLRRGQRLTFHRLSPLGATTRSARVGALEVVAPEPGTLRAPAAGDIVRLWGLTGVRVGDHTGPVGPGDADAHFPPPSLESVAVPRRPEQAPRLHAALTVLADRDPLIGARTVPGRGTAVLLYGEVQKEVIAETLRREFGVEADFEPTRVRYLERPVGRGEAAEVLDRHRRPDFWATVGLRVEPGGSGTGVVFRRETELGALPAAFDRAVVDSVHGTLRQGLHGWPVTDVVVTLTHSGFVGPISTAADFRGLTPLVLMRALAEAGTRGYEPCHAFEAEVPHDCLGPALTRLAALGADVTAATPLSGRWQVTGTLPARQVHVFQGELPTLTGGEGLWWSRPSGDRPVTGAYPYAERTDGNPLDRKEYLGHLARTGGARV</sequence>
<dbReference type="Pfam" id="PF00679">
    <property type="entry name" value="EFG_C"/>
    <property type="match status" value="1"/>
</dbReference>
<keyword evidence="6" id="KW-1185">Reference proteome</keyword>
<proteinExistence type="predicted"/>
<evidence type="ECO:0000256" key="3">
    <source>
        <dbReference type="ARBA" id="ARBA00023134"/>
    </source>
</evidence>
<dbReference type="NCBIfam" id="TIGR00231">
    <property type="entry name" value="small_GTP"/>
    <property type="match status" value="1"/>
</dbReference>
<geneLocation type="plasmid" evidence="5 6">
    <name>pSCATT</name>
</geneLocation>
<dbReference type="PRINTS" id="PR00315">
    <property type="entry name" value="ELONGATNFCT"/>
</dbReference>
<dbReference type="Pfam" id="PF00009">
    <property type="entry name" value="GTP_EFTU"/>
    <property type="match status" value="1"/>
</dbReference>
<dbReference type="PANTHER" id="PTHR43261:SF1">
    <property type="entry name" value="RIBOSOME-RELEASING FACTOR 2, MITOCHONDRIAL"/>
    <property type="match status" value="1"/>
</dbReference>
<reference evidence="6" key="1">
    <citation type="submission" date="2011-12" db="EMBL/GenBank/DDBJ databases">
        <title>Complete genome sequence of Streptomyces cattleya strain DSM 46488.</title>
        <authorList>
            <person name="Ou H.-Y."/>
            <person name="Li P."/>
            <person name="Zhao C."/>
            <person name="O'Hagan D."/>
            <person name="Deng Z."/>
        </authorList>
    </citation>
    <scope>NUCLEOTIDE SEQUENCE [LARGE SCALE GENOMIC DNA]</scope>
    <source>
        <strain evidence="6">ATCC 35852 / DSM 46488 / JCM 4925 / NBRC 14057 / NRRL 8057</strain>
        <plasmid evidence="6">Plasmid pSCATT</plasmid>
    </source>
</reference>
<dbReference type="RefSeq" id="WP_014151327.1">
    <property type="nucleotide sequence ID" value="NC_016113.1"/>
</dbReference>
<evidence type="ECO:0000313" key="5">
    <source>
        <dbReference type="EMBL" id="AEW99051.1"/>
    </source>
</evidence>
<dbReference type="Gene3D" id="2.40.30.10">
    <property type="entry name" value="Translation factors"/>
    <property type="match status" value="1"/>
</dbReference>
<feature type="domain" description="Tr-type G" evidence="4">
    <location>
        <begin position="5"/>
        <end position="254"/>
    </location>
</feature>
<dbReference type="InterPro" id="IPR027417">
    <property type="entry name" value="P-loop_NTPase"/>
</dbReference>
<dbReference type="PROSITE" id="PS00301">
    <property type="entry name" value="G_TR_1"/>
    <property type="match status" value="1"/>
</dbReference>
<evidence type="ECO:0000313" key="6">
    <source>
        <dbReference type="Proteomes" id="UP000007842"/>
    </source>
</evidence>
<dbReference type="PATRIC" id="fig|1003195.11.peg.846"/>
<dbReference type="OrthoDB" id="9801472at2"/>
<name>F8JNI0_STREN</name>
<dbReference type="AlphaFoldDB" id="F8JNI0"/>
<dbReference type="GO" id="GO:0006412">
    <property type="term" value="P:translation"/>
    <property type="evidence" value="ECO:0007669"/>
    <property type="project" value="UniProtKB-KW"/>
</dbReference>
<dbReference type="InterPro" id="IPR005517">
    <property type="entry name" value="Transl_elong_EFG/EF2_IV"/>
</dbReference>
<dbReference type="GO" id="GO:0032790">
    <property type="term" value="P:ribosome disassembly"/>
    <property type="evidence" value="ECO:0007669"/>
    <property type="project" value="TreeGrafter"/>
</dbReference>
<dbReference type="Gene3D" id="3.30.230.10">
    <property type="match status" value="1"/>
</dbReference>
<keyword evidence="3" id="KW-0342">GTP-binding</keyword>
<keyword evidence="5" id="KW-0614">Plasmid</keyword>
<dbReference type="KEGG" id="scy:SCATT_p08580"/>
<dbReference type="GO" id="GO:0003924">
    <property type="term" value="F:GTPase activity"/>
    <property type="evidence" value="ECO:0007669"/>
    <property type="project" value="InterPro"/>
</dbReference>
<dbReference type="GO" id="GO:0005525">
    <property type="term" value="F:GTP binding"/>
    <property type="evidence" value="ECO:0007669"/>
    <property type="project" value="UniProtKB-KW"/>
</dbReference>
<dbReference type="InterPro" id="IPR009000">
    <property type="entry name" value="Transl_B-barrel_sf"/>
</dbReference>
<dbReference type="PRINTS" id="PR01037">
    <property type="entry name" value="TCRTETOQM"/>
</dbReference>
<gene>
    <name evidence="5" type="ordered locus">SCATT_p08580</name>
</gene>
<evidence type="ECO:0000256" key="2">
    <source>
        <dbReference type="ARBA" id="ARBA00022917"/>
    </source>
</evidence>
<dbReference type="PROSITE" id="PS51722">
    <property type="entry name" value="G_TR_2"/>
    <property type="match status" value="1"/>
</dbReference>
<dbReference type="HOGENOM" id="CLU_002794_4_2_11"/>
<keyword evidence="1" id="KW-0547">Nucleotide-binding</keyword>
<accession>G8XDA5</accession>
<organism evidence="5 6">
    <name type="scientific">Streptantibioticus cattleyicolor (strain ATCC 35852 / DSM 46488 / JCM 4925 / NBRC 14057 / NRRL 8057)</name>
    <name type="common">Streptomyces cattleya</name>
    <dbReference type="NCBI Taxonomy" id="1003195"/>
    <lineage>
        <taxon>Bacteria</taxon>
        <taxon>Bacillati</taxon>
        <taxon>Actinomycetota</taxon>
        <taxon>Actinomycetes</taxon>
        <taxon>Kitasatosporales</taxon>
        <taxon>Streptomycetaceae</taxon>
        <taxon>Streptantibioticus</taxon>
    </lineage>
</organism>
<dbReference type="Gene3D" id="3.30.70.870">
    <property type="entry name" value="Elongation Factor G (Translational Gtpase), domain 3"/>
    <property type="match status" value="1"/>
</dbReference>
<evidence type="ECO:0000256" key="1">
    <source>
        <dbReference type="ARBA" id="ARBA00022741"/>
    </source>
</evidence>
<evidence type="ECO:0000259" key="4">
    <source>
        <dbReference type="PROSITE" id="PS51722"/>
    </source>
</evidence>
<dbReference type="InterPro" id="IPR035647">
    <property type="entry name" value="EFG_III/V"/>
</dbReference>
<dbReference type="EMBL" id="CP003229">
    <property type="protein sequence ID" value="AEW99051.1"/>
    <property type="molecule type" value="Genomic_DNA"/>
</dbReference>
<dbReference type="SMART" id="SM00889">
    <property type="entry name" value="EFG_IV"/>
    <property type="match status" value="1"/>
</dbReference>
<dbReference type="SUPFAM" id="SSF52540">
    <property type="entry name" value="P-loop containing nucleoside triphosphate hydrolases"/>
    <property type="match status" value="1"/>
</dbReference>
<dbReference type="InterPro" id="IPR020568">
    <property type="entry name" value="Ribosomal_Su5_D2-typ_SF"/>
</dbReference>
<dbReference type="InterPro" id="IPR000640">
    <property type="entry name" value="EFG_V-like"/>
</dbReference>
<dbReference type="SUPFAM" id="SSF54980">
    <property type="entry name" value="EF-G C-terminal domain-like"/>
    <property type="match status" value="2"/>
</dbReference>
<dbReference type="InterPro" id="IPR031157">
    <property type="entry name" value="G_TR_CS"/>
</dbReference>
<dbReference type="Proteomes" id="UP000007842">
    <property type="component" value="Plasmid pSCATT"/>
</dbReference>
<dbReference type="SUPFAM" id="SSF54211">
    <property type="entry name" value="Ribosomal protein S5 domain 2-like"/>
    <property type="match status" value="1"/>
</dbReference>
<dbReference type="SUPFAM" id="SSF50447">
    <property type="entry name" value="Translation proteins"/>
    <property type="match status" value="1"/>
</dbReference>
<dbReference type="Gene3D" id="3.40.50.300">
    <property type="entry name" value="P-loop containing nucleotide triphosphate hydrolases"/>
    <property type="match status" value="1"/>
</dbReference>
<dbReference type="Pfam" id="PF03764">
    <property type="entry name" value="EFG_IV"/>
    <property type="match status" value="1"/>
</dbReference>
<keyword evidence="2" id="KW-0648">Protein biosynthesis</keyword>
<accession>F8JNI0</accession>
<dbReference type="InterPro" id="IPR005225">
    <property type="entry name" value="Small_GTP-bd"/>
</dbReference>
<protein>
    <submittedName>
        <fullName evidence="5">Small GTP-binding protein</fullName>
    </submittedName>
</protein>
<dbReference type="InterPro" id="IPR014721">
    <property type="entry name" value="Ribsml_uS5_D2-typ_fold_subgr"/>
</dbReference>
<dbReference type="KEGG" id="sct:SCAT_p0875"/>